<name>A0ABV3TUW8_9GAMM</name>
<dbReference type="Pfam" id="PF02412">
    <property type="entry name" value="TSP_3"/>
    <property type="match status" value="6"/>
</dbReference>
<feature type="signal peptide" evidence="4">
    <location>
        <begin position="1"/>
        <end position="24"/>
    </location>
</feature>
<evidence type="ECO:0000256" key="2">
    <source>
        <dbReference type="ARBA" id="ARBA00022837"/>
    </source>
</evidence>
<feature type="chain" id="PRO_5047419170" evidence="4">
    <location>
        <begin position="25"/>
        <end position="570"/>
    </location>
</feature>
<organism evidence="5 6">
    <name type="scientific">Zhongshania arctica</name>
    <dbReference type="NCBI Taxonomy" id="3238302"/>
    <lineage>
        <taxon>Bacteria</taxon>
        <taxon>Pseudomonadati</taxon>
        <taxon>Pseudomonadota</taxon>
        <taxon>Gammaproteobacteria</taxon>
        <taxon>Cellvibrionales</taxon>
        <taxon>Spongiibacteraceae</taxon>
        <taxon>Zhongshania</taxon>
    </lineage>
</organism>
<evidence type="ECO:0000256" key="3">
    <source>
        <dbReference type="SAM" id="MobiDB-lite"/>
    </source>
</evidence>
<dbReference type="SUPFAM" id="SSF103647">
    <property type="entry name" value="TSP type-3 repeat"/>
    <property type="match status" value="3"/>
</dbReference>
<feature type="region of interest" description="Disordered" evidence="3">
    <location>
        <begin position="316"/>
        <end position="570"/>
    </location>
</feature>
<feature type="compositionally biased region" description="Acidic residues" evidence="3">
    <location>
        <begin position="367"/>
        <end position="385"/>
    </location>
</feature>
<comment type="caution">
    <text evidence="5">The sequence shown here is derived from an EMBL/GenBank/DDBJ whole genome shotgun (WGS) entry which is preliminary data.</text>
</comment>
<dbReference type="InterPro" id="IPR003367">
    <property type="entry name" value="Thrombospondin_3-like_rpt"/>
</dbReference>
<proteinExistence type="predicted"/>
<evidence type="ECO:0000256" key="1">
    <source>
        <dbReference type="ARBA" id="ARBA00022729"/>
    </source>
</evidence>
<accession>A0ABV3TUW8</accession>
<dbReference type="PROSITE" id="PS51257">
    <property type="entry name" value="PROKAR_LIPOPROTEIN"/>
    <property type="match status" value="1"/>
</dbReference>
<dbReference type="InterPro" id="IPR028974">
    <property type="entry name" value="TSP_type-3_rpt"/>
</dbReference>
<dbReference type="Gene3D" id="4.10.1080.10">
    <property type="entry name" value="TSP type-3 repeat"/>
    <property type="match status" value="2"/>
</dbReference>
<dbReference type="PANTHER" id="PTHR10199">
    <property type="entry name" value="THROMBOSPONDIN"/>
    <property type="match status" value="1"/>
</dbReference>
<feature type="compositionally biased region" description="Polar residues" evidence="3">
    <location>
        <begin position="526"/>
        <end position="539"/>
    </location>
</feature>
<evidence type="ECO:0000313" key="5">
    <source>
        <dbReference type="EMBL" id="MEX1664584.1"/>
    </source>
</evidence>
<feature type="compositionally biased region" description="Acidic residues" evidence="3">
    <location>
        <begin position="436"/>
        <end position="449"/>
    </location>
</feature>
<dbReference type="RefSeq" id="WP_368374706.1">
    <property type="nucleotide sequence ID" value="NZ_JBFRYB010000001.1"/>
</dbReference>
<sequence length="570" mass="56895">MQFSRSGSAAGKAACTVLLSAALAACGSDGGGGGGANQSGNVSGSAVKGPMANAVVSIYQFSSGASKFQGTLLDTGSTSSQAEIQGLQIPGDHSGVIIFEVTADDDTIDLASGAAPAVTVFRTVLADTATASANPIYPSPLTTLAYDLAVLKADSNTGGFSGNNDGTTTEAEFLQGFSVAAAKVASSLGFGIPSNLDLNSTPPMVTAATTTTESLSQAASYRTAIEAVSAILLNIRAAAQASNANSPETTDSLLSALAADLSDGEIDGQADGQAISAFSDVADIVSQINVDPATLTIPGTNILVADVESILVSEKQGTGVSTDSSDLEDGTASATPVPAETTSDLDDDGVADGVDNCPNTANQGQADFDEDGVGNACDSDDDNDGVADSQDAFPLNAAEDTDSDQDGVGDNGDNCPAVANANQADQDQDGLGNACDVDDDNDGVDDEIDAFPLDASETIDTDSDGIGNNADTDDDGDGVNDGADAFPLDSTESVDTDGDGVGDNSDAFPDNGDETVDTDSDGVGDNSDNCPSIANATQTDTDGDGIGDACDGDSPDAVWDSFNWNGANWQ</sequence>
<keyword evidence="2" id="KW-0106">Calcium</keyword>
<evidence type="ECO:0000313" key="6">
    <source>
        <dbReference type="Proteomes" id="UP001557484"/>
    </source>
</evidence>
<evidence type="ECO:0000256" key="4">
    <source>
        <dbReference type="SAM" id="SignalP"/>
    </source>
</evidence>
<protein>
    <submittedName>
        <fullName evidence="5">Thrombospondin type 3 repeat-containing protein</fullName>
    </submittedName>
</protein>
<dbReference type="Proteomes" id="UP001557484">
    <property type="component" value="Unassembled WGS sequence"/>
</dbReference>
<dbReference type="EMBL" id="JBFRYB010000001">
    <property type="protein sequence ID" value="MEX1664584.1"/>
    <property type="molecule type" value="Genomic_DNA"/>
</dbReference>
<dbReference type="PANTHER" id="PTHR10199:SF110">
    <property type="entry name" value="TSP C-TERMINAL DOMAIN-CONTAINING PROTEIN"/>
    <property type="match status" value="1"/>
</dbReference>
<gene>
    <name evidence="5" type="ORF">AB4875_03730</name>
</gene>
<feature type="compositionally biased region" description="Acidic residues" evidence="3">
    <location>
        <begin position="541"/>
        <end position="554"/>
    </location>
</feature>
<reference evidence="5 6" key="1">
    <citation type="journal article" date="2011" name="Int. J. Syst. Evol. Microbiol.">
        <title>Zhongshania antarctica gen. nov., sp. nov. and Zhongshania guokunii sp. nov., gammaproteobacteria respectively isolated from coastal attached (fast) ice and surface seawater of the Antarctic.</title>
        <authorList>
            <person name="Li H.J."/>
            <person name="Zhang X.Y."/>
            <person name="Chen C.X."/>
            <person name="Zhang Y.J."/>
            <person name="Gao Z.M."/>
            <person name="Yu Y."/>
            <person name="Chen X.L."/>
            <person name="Chen B."/>
            <person name="Zhang Y.Z."/>
        </authorList>
    </citation>
    <scope>NUCLEOTIDE SEQUENCE [LARGE SCALE GENOMIC DNA]</scope>
    <source>
        <strain evidence="5 6">R06B22</strain>
    </source>
</reference>
<keyword evidence="6" id="KW-1185">Reference proteome</keyword>
<feature type="compositionally biased region" description="Acidic residues" evidence="3">
    <location>
        <begin position="511"/>
        <end position="522"/>
    </location>
</feature>
<keyword evidence="1 4" id="KW-0732">Signal</keyword>